<accession>A0ABQ4DPU1</accession>
<feature type="domain" description="DinB-like" evidence="2">
    <location>
        <begin position="55"/>
        <end position="186"/>
    </location>
</feature>
<proteinExistence type="predicted"/>
<dbReference type="SUPFAM" id="SSF109854">
    <property type="entry name" value="DinB/YfiT-like putative metalloenzymes"/>
    <property type="match status" value="1"/>
</dbReference>
<dbReference type="Gene3D" id="1.20.120.450">
    <property type="entry name" value="dinb family like domain"/>
    <property type="match status" value="1"/>
</dbReference>
<protein>
    <recommendedName>
        <fullName evidence="2">DinB-like domain-containing protein</fullName>
    </recommendedName>
</protein>
<organism evidence="3 4">
    <name type="scientific">Cellulomonas phragmiteti</name>
    <dbReference type="NCBI Taxonomy" id="478780"/>
    <lineage>
        <taxon>Bacteria</taxon>
        <taxon>Bacillati</taxon>
        <taxon>Actinomycetota</taxon>
        <taxon>Actinomycetes</taxon>
        <taxon>Micrococcales</taxon>
        <taxon>Cellulomonadaceae</taxon>
        <taxon>Cellulomonas</taxon>
    </lineage>
</organism>
<feature type="region of interest" description="Disordered" evidence="1">
    <location>
        <begin position="1"/>
        <end position="21"/>
    </location>
</feature>
<dbReference type="InterPro" id="IPR034660">
    <property type="entry name" value="DinB/YfiT-like"/>
</dbReference>
<gene>
    <name evidence="3" type="ORF">Cph01nite_31330</name>
</gene>
<evidence type="ECO:0000256" key="1">
    <source>
        <dbReference type="SAM" id="MobiDB-lite"/>
    </source>
</evidence>
<feature type="compositionally biased region" description="Low complexity" evidence="1">
    <location>
        <begin position="1"/>
        <end position="13"/>
    </location>
</feature>
<dbReference type="Pfam" id="PF12867">
    <property type="entry name" value="DinB_2"/>
    <property type="match status" value="1"/>
</dbReference>
<dbReference type="EMBL" id="BONP01000024">
    <property type="protein sequence ID" value="GIG41371.1"/>
    <property type="molecule type" value="Genomic_DNA"/>
</dbReference>
<evidence type="ECO:0000259" key="2">
    <source>
        <dbReference type="Pfam" id="PF12867"/>
    </source>
</evidence>
<name>A0ABQ4DPU1_9CELL</name>
<dbReference type="InterPro" id="IPR024775">
    <property type="entry name" value="DinB-like"/>
</dbReference>
<sequence length="190" mass="21207">MDTDHPAATPADTPAERPPAIAPDAKDWTWVLEARCPECGFAASDVDPQGIGGTVRDLVPRWVAALHREDARERPAPDVWSPLEYGAHVRDVMRVFDERVRLMLEQDDPLFANWDQDATAQEDRYDLQDPGVVADELSASAEATALRFDAVAGAQWERTGRRSNGSLFTVRTLGQYFLHDVVHHLHDVRA</sequence>
<evidence type="ECO:0000313" key="3">
    <source>
        <dbReference type="EMBL" id="GIG41371.1"/>
    </source>
</evidence>
<comment type="caution">
    <text evidence="3">The sequence shown here is derived from an EMBL/GenBank/DDBJ whole genome shotgun (WGS) entry which is preliminary data.</text>
</comment>
<reference evidence="3 4" key="1">
    <citation type="submission" date="2021-01" db="EMBL/GenBank/DDBJ databases">
        <title>Whole genome shotgun sequence of Cellulomonas phragmiteti NBRC 110785.</title>
        <authorList>
            <person name="Komaki H."/>
            <person name="Tamura T."/>
        </authorList>
    </citation>
    <scope>NUCLEOTIDE SEQUENCE [LARGE SCALE GENOMIC DNA]</scope>
    <source>
        <strain evidence="3 4">NBRC 110785</strain>
    </source>
</reference>
<evidence type="ECO:0000313" key="4">
    <source>
        <dbReference type="Proteomes" id="UP000614741"/>
    </source>
</evidence>
<dbReference type="RefSeq" id="WP_203675658.1">
    <property type="nucleotide sequence ID" value="NZ_BONP01000024.1"/>
</dbReference>
<keyword evidence="4" id="KW-1185">Reference proteome</keyword>
<dbReference type="Proteomes" id="UP000614741">
    <property type="component" value="Unassembled WGS sequence"/>
</dbReference>